<feature type="compositionally biased region" description="Basic and acidic residues" evidence="1">
    <location>
        <begin position="66"/>
        <end position="76"/>
    </location>
</feature>
<dbReference type="Proteomes" id="UP000012062">
    <property type="component" value="Unassembled WGS sequence"/>
</dbReference>
<dbReference type="AlphaFoldDB" id="M5F524"/>
<dbReference type="EMBL" id="CAUM01000111">
    <property type="protein sequence ID" value="CCV06986.1"/>
    <property type="molecule type" value="Genomic_DNA"/>
</dbReference>
<gene>
    <name evidence="2" type="ORF">MESS2_440091</name>
</gene>
<protein>
    <submittedName>
        <fullName evidence="2">Uncharacterized protein</fullName>
    </submittedName>
</protein>
<feature type="region of interest" description="Disordered" evidence="1">
    <location>
        <begin position="66"/>
        <end position="85"/>
    </location>
</feature>
<organism evidence="2 3">
    <name type="scientific">Mesorhizobium metallidurans STM 2683</name>
    <dbReference type="NCBI Taxonomy" id="1297569"/>
    <lineage>
        <taxon>Bacteria</taxon>
        <taxon>Pseudomonadati</taxon>
        <taxon>Pseudomonadota</taxon>
        <taxon>Alphaproteobacteria</taxon>
        <taxon>Hyphomicrobiales</taxon>
        <taxon>Phyllobacteriaceae</taxon>
        <taxon>Mesorhizobium</taxon>
    </lineage>
</organism>
<dbReference type="STRING" id="1297569.MESS2_440091"/>
<accession>M5F524</accession>
<keyword evidence="3" id="KW-1185">Reference proteome</keyword>
<reference evidence="2 3" key="1">
    <citation type="submission" date="2013-02" db="EMBL/GenBank/DDBJ databases">
        <authorList>
            <person name="Genoscope - CEA"/>
        </authorList>
    </citation>
    <scope>NUCLEOTIDE SEQUENCE [LARGE SCALE GENOMIC DNA]</scope>
    <source>
        <strain evidence="2 3">STM 2683</strain>
    </source>
</reference>
<evidence type="ECO:0000256" key="1">
    <source>
        <dbReference type="SAM" id="MobiDB-lite"/>
    </source>
</evidence>
<name>M5F524_9HYPH</name>
<evidence type="ECO:0000313" key="2">
    <source>
        <dbReference type="EMBL" id="CCV06986.1"/>
    </source>
</evidence>
<proteinExistence type="predicted"/>
<evidence type="ECO:0000313" key="3">
    <source>
        <dbReference type="Proteomes" id="UP000012062"/>
    </source>
</evidence>
<sequence>MRQTGFGSRCGSQVRKLWRGSTLRAGKLNRLALATAMWLGLRNTHTVTVEEPFAPRNRTSVRTLHREKVPPDERLIGRTQPHATR</sequence>
<comment type="caution">
    <text evidence="2">The sequence shown here is derived from an EMBL/GenBank/DDBJ whole genome shotgun (WGS) entry which is preliminary data.</text>
</comment>